<sequence>MRRTGGTETSKYPEEKKSTEIPKVAASEIGLALKRFMRQVKLLESCAIQGDSPVTGNAY</sequence>
<feature type="compositionally biased region" description="Polar residues" evidence="1">
    <location>
        <begin position="1"/>
        <end position="10"/>
    </location>
</feature>
<comment type="caution">
    <text evidence="2">The sequence shown here is derived from an EMBL/GenBank/DDBJ whole genome shotgun (WGS) entry which is preliminary data.</text>
</comment>
<dbReference type="eggNOG" id="ENOG5031PV8">
    <property type="taxonomic scope" value="Bacteria"/>
</dbReference>
<dbReference type="Proteomes" id="UP000004349">
    <property type="component" value="Unassembled WGS sequence"/>
</dbReference>
<dbReference type="EMBL" id="AFWE01000003">
    <property type="protein sequence ID" value="EGU43538.1"/>
    <property type="molecule type" value="Genomic_DNA"/>
</dbReference>
<proteinExistence type="predicted"/>
<evidence type="ECO:0000256" key="1">
    <source>
        <dbReference type="SAM" id="MobiDB-lite"/>
    </source>
</evidence>
<name>F9RI23_9VIBR</name>
<organism evidence="2 3">
    <name type="scientific">Vibrio scophthalmi LMG 19158</name>
    <dbReference type="NCBI Taxonomy" id="870967"/>
    <lineage>
        <taxon>Bacteria</taxon>
        <taxon>Pseudomonadati</taxon>
        <taxon>Pseudomonadota</taxon>
        <taxon>Gammaproteobacteria</taxon>
        <taxon>Vibrionales</taxon>
        <taxon>Vibrionaceae</taxon>
        <taxon>Vibrio</taxon>
    </lineage>
</organism>
<dbReference type="AlphaFoldDB" id="F9RI23"/>
<feature type="region of interest" description="Disordered" evidence="1">
    <location>
        <begin position="1"/>
        <end position="20"/>
    </location>
</feature>
<evidence type="ECO:0000313" key="3">
    <source>
        <dbReference type="Proteomes" id="UP000004349"/>
    </source>
</evidence>
<protein>
    <submittedName>
        <fullName evidence="2">Uncharacterized protein</fullName>
    </submittedName>
</protein>
<accession>F9RI23</accession>
<reference evidence="2 3" key="1">
    <citation type="journal article" date="2012" name="Int. J. Syst. Evol. Microbiol.">
        <title>Vibrio caribbeanicus sp. nov., isolated from the marine sponge Scleritoderma cyanea.</title>
        <authorList>
            <person name="Hoffmann M."/>
            <person name="Monday S.R."/>
            <person name="Allard M.W."/>
            <person name="Strain E.A."/>
            <person name="Whittaker P."/>
            <person name="Naum M."/>
            <person name="McCarthy P.J."/>
            <person name="Lopez J.V."/>
            <person name="Fischer M."/>
            <person name="Brown E.W."/>
        </authorList>
    </citation>
    <scope>NUCLEOTIDE SEQUENCE [LARGE SCALE GENOMIC DNA]</scope>
    <source>
        <strain evidence="2 3">LMG 19158</strain>
    </source>
</reference>
<gene>
    <name evidence="2" type="ORF">VIS19158_20082</name>
</gene>
<evidence type="ECO:0000313" key="2">
    <source>
        <dbReference type="EMBL" id="EGU43538.1"/>
    </source>
</evidence>
<feature type="compositionally biased region" description="Basic and acidic residues" evidence="1">
    <location>
        <begin position="11"/>
        <end position="20"/>
    </location>
</feature>